<proteinExistence type="predicted"/>
<reference evidence="1 2" key="1">
    <citation type="submission" date="2018-10" db="EMBL/GenBank/DDBJ databases">
        <title>Genome sequencing of Arthrobacter oryzae TNB02.</title>
        <authorList>
            <person name="Cho Y.-J."/>
            <person name="Cho A."/>
            <person name="Kim O.-S."/>
        </authorList>
    </citation>
    <scope>NUCLEOTIDE SEQUENCE [LARGE SCALE GENOMIC DNA]</scope>
    <source>
        <strain evidence="1 2">TNB02</strain>
    </source>
</reference>
<accession>A0A3N0BVJ6</accession>
<evidence type="ECO:0008006" key="3">
    <source>
        <dbReference type="Google" id="ProtNLM"/>
    </source>
</evidence>
<comment type="caution">
    <text evidence="1">The sequence shown here is derived from an EMBL/GenBank/DDBJ whole genome shotgun (WGS) entry which is preliminary data.</text>
</comment>
<organism evidence="1 2">
    <name type="scientific">Arthrobacter oryzae</name>
    <dbReference type="NCBI Taxonomy" id="409290"/>
    <lineage>
        <taxon>Bacteria</taxon>
        <taxon>Bacillati</taxon>
        <taxon>Actinomycetota</taxon>
        <taxon>Actinomycetes</taxon>
        <taxon>Micrococcales</taxon>
        <taxon>Micrococcaceae</taxon>
        <taxon>Arthrobacter</taxon>
    </lineage>
</organism>
<sequence>MNQPGGSGWDDVQVGDKVQLVGSGRPEYVGFVDARTADGDIIWVHDPVDGRRLFHIRDGYELQLVAS</sequence>
<keyword evidence="2" id="KW-1185">Reference proteome</keyword>
<dbReference type="AlphaFoldDB" id="A0A3N0BVJ6"/>
<evidence type="ECO:0000313" key="2">
    <source>
        <dbReference type="Proteomes" id="UP000273807"/>
    </source>
</evidence>
<name>A0A3N0BVJ6_9MICC</name>
<evidence type="ECO:0000313" key="1">
    <source>
        <dbReference type="EMBL" id="RNL52972.1"/>
    </source>
</evidence>
<dbReference type="OrthoDB" id="4950114at2"/>
<dbReference type="Proteomes" id="UP000273807">
    <property type="component" value="Unassembled WGS sequence"/>
</dbReference>
<dbReference type="EMBL" id="RBED01000111">
    <property type="protein sequence ID" value="RNL52972.1"/>
    <property type="molecule type" value="Genomic_DNA"/>
</dbReference>
<protein>
    <recommendedName>
        <fullName evidence="3">DUF1918 domain-containing protein</fullName>
    </recommendedName>
</protein>
<gene>
    <name evidence="1" type="ORF">D7003_13440</name>
</gene>